<dbReference type="HOGENOM" id="CLU_1107912_0_0_1"/>
<reference evidence="2" key="1">
    <citation type="submission" date="2011-07" db="EMBL/GenBank/DDBJ databases">
        <authorList>
            <consortium name="Caenorhabditis brenneri Sequencing and Analysis Consortium"/>
            <person name="Wilson R.K."/>
        </authorList>
    </citation>
    <scope>NUCLEOTIDE SEQUENCE [LARGE SCALE GENOMIC DNA]</scope>
    <source>
        <strain evidence="2">PB2801</strain>
    </source>
</reference>
<gene>
    <name evidence="1" type="ORF">CAEBREN_25453</name>
</gene>
<accession>G0PCJ0</accession>
<name>G0PCJ0_CAEBE</name>
<dbReference type="FunCoup" id="G0PCJ0">
    <property type="interactions" value="245"/>
</dbReference>
<dbReference type="STRING" id="135651.G0PCJ0"/>
<evidence type="ECO:0000313" key="2">
    <source>
        <dbReference type="Proteomes" id="UP000008068"/>
    </source>
</evidence>
<dbReference type="EMBL" id="GL380245">
    <property type="protein sequence ID" value="EGT51139.1"/>
    <property type="molecule type" value="Genomic_DNA"/>
</dbReference>
<evidence type="ECO:0008006" key="3">
    <source>
        <dbReference type="Google" id="ProtNLM"/>
    </source>
</evidence>
<dbReference type="AlphaFoldDB" id="G0PCJ0"/>
<sequence>MTVCKLYADSDVGPDDPLTPTQEKFLDHWCRMMDLVEEMTGKEPEIRMEKPYRQPGQFKLPESIRERLRTAHVQILESSIDLLRDASVKGMKFDGLKVFSKINEMAMEEGEDDLLIPEGKLEDIINNMVRTDDEERRRQAYEEMDQHHLRRGGEKIRLPEAQILHLPRIPKEDWRCWTKEDVLDWIKFFIPLKAHRELIEVQHFTGKELDKFLKSERKWVEAGWPFGLYIRIRSHFNRVVNRNNRFPYLFS</sequence>
<organism evidence="2">
    <name type="scientific">Caenorhabditis brenneri</name>
    <name type="common">Nematode worm</name>
    <dbReference type="NCBI Taxonomy" id="135651"/>
    <lineage>
        <taxon>Eukaryota</taxon>
        <taxon>Metazoa</taxon>
        <taxon>Ecdysozoa</taxon>
        <taxon>Nematoda</taxon>
        <taxon>Chromadorea</taxon>
        <taxon>Rhabditida</taxon>
        <taxon>Rhabditina</taxon>
        <taxon>Rhabditomorpha</taxon>
        <taxon>Rhabditoidea</taxon>
        <taxon>Rhabditidae</taxon>
        <taxon>Peloderinae</taxon>
        <taxon>Caenorhabditis</taxon>
    </lineage>
</organism>
<keyword evidence="2" id="KW-1185">Reference proteome</keyword>
<dbReference type="OrthoDB" id="5911795at2759"/>
<dbReference type="InParanoid" id="G0PCJ0"/>
<protein>
    <recommendedName>
        <fullName evidence="3">SAM domain-containing protein</fullName>
    </recommendedName>
</protein>
<proteinExistence type="predicted"/>
<evidence type="ECO:0000313" key="1">
    <source>
        <dbReference type="EMBL" id="EGT51139.1"/>
    </source>
</evidence>
<dbReference type="Proteomes" id="UP000008068">
    <property type="component" value="Unassembled WGS sequence"/>
</dbReference>
<dbReference type="eggNOG" id="ENOG502QSYS">
    <property type="taxonomic scope" value="Eukaryota"/>
</dbReference>